<keyword evidence="2" id="KW-1185">Reference proteome</keyword>
<gene>
    <name evidence="1" type="ORF">SAMN05216188_107303</name>
</gene>
<evidence type="ECO:0000313" key="1">
    <source>
        <dbReference type="EMBL" id="SER07531.1"/>
    </source>
</evidence>
<dbReference type="SUPFAM" id="SSF89447">
    <property type="entry name" value="AbrB/MazE/MraZ-like"/>
    <property type="match status" value="1"/>
</dbReference>
<sequence length="154" mass="16412">MTISYIRPIVPDTAPGNTRGASARIAGQPLPLIAVPVSPPQRLSNVLYSVATVDERGRVADRQMTAALNWTAATRLSIREHDGLLAVAADPHGVFKLTRQGHVRLPADARRAAHLGTGDRVLLVAHLDQQTVTVFPPGALDQLVLPVLQGGEDL</sequence>
<organism evidence="1 2">
    <name type="scientific">Lentzea xinjiangensis</name>
    <dbReference type="NCBI Taxonomy" id="402600"/>
    <lineage>
        <taxon>Bacteria</taxon>
        <taxon>Bacillati</taxon>
        <taxon>Actinomycetota</taxon>
        <taxon>Actinomycetes</taxon>
        <taxon>Pseudonocardiales</taxon>
        <taxon>Pseudonocardiaceae</taxon>
        <taxon>Lentzea</taxon>
    </lineage>
</organism>
<dbReference type="EMBL" id="FOFR01000007">
    <property type="protein sequence ID" value="SER07531.1"/>
    <property type="molecule type" value="Genomic_DNA"/>
</dbReference>
<accession>A0A1H9L7P1</accession>
<name>A0A1H9L7P1_9PSEU</name>
<dbReference type="InterPro" id="IPR037914">
    <property type="entry name" value="SpoVT-AbrB_sf"/>
</dbReference>
<proteinExistence type="predicted"/>
<evidence type="ECO:0000313" key="2">
    <source>
        <dbReference type="Proteomes" id="UP000199352"/>
    </source>
</evidence>
<dbReference type="Proteomes" id="UP000199352">
    <property type="component" value="Unassembled WGS sequence"/>
</dbReference>
<protein>
    <submittedName>
        <fullName evidence="1">Uncharacterized protein</fullName>
    </submittedName>
</protein>
<reference evidence="2" key="1">
    <citation type="submission" date="2016-10" db="EMBL/GenBank/DDBJ databases">
        <authorList>
            <person name="Varghese N."/>
            <person name="Submissions S."/>
        </authorList>
    </citation>
    <scope>NUCLEOTIDE SEQUENCE [LARGE SCALE GENOMIC DNA]</scope>
    <source>
        <strain evidence="2">CGMCC 4.3525</strain>
    </source>
</reference>
<dbReference type="AlphaFoldDB" id="A0A1H9L7P1"/>